<accession>A0A8S4RXE3</accession>
<dbReference type="Pfam" id="PF00628">
    <property type="entry name" value="PHD"/>
    <property type="match status" value="1"/>
</dbReference>
<evidence type="ECO:0000259" key="6">
    <source>
        <dbReference type="PROSITE" id="PS50016"/>
    </source>
</evidence>
<dbReference type="Gene3D" id="3.30.40.10">
    <property type="entry name" value="Zinc/RING finger domain, C3HC4 (zinc finger)"/>
    <property type="match status" value="2"/>
</dbReference>
<dbReference type="PROSITE" id="PS50016">
    <property type="entry name" value="ZF_PHD_2"/>
    <property type="match status" value="1"/>
</dbReference>
<dbReference type="SMART" id="SM00249">
    <property type="entry name" value="PHD"/>
    <property type="match status" value="1"/>
</dbReference>
<dbReference type="SUPFAM" id="SSF57903">
    <property type="entry name" value="FYVE/PHD zinc finger"/>
    <property type="match status" value="1"/>
</dbReference>
<dbReference type="InterPro" id="IPR047157">
    <property type="entry name" value="PHRF1/Atg35"/>
</dbReference>
<feature type="compositionally biased region" description="Low complexity" evidence="5">
    <location>
        <begin position="314"/>
        <end position="339"/>
    </location>
</feature>
<dbReference type="InterPro" id="IPR011011">
    <property type="entry name" value="Znf_FYVE_PHD"/>
</dbReference>
<evidence type="ECO:0000259" key="7">
    <source>
        <dbReference type="PROSITE" id="PS50089"/>
    </source>
</evidence>
<feature type="region of interest" description="Disordered" evidence="5">
    <location>
        <begin position="1"/>
        <end position="115"/>
    </location>
</feature>
<dbReference type="SMART" id="SM00184">
    <property type="entry name" value="RING"/>
    <property type="match status" value="2"/>
</dbReference>
<keyword evidence="3" id="KW-0862">Zinc</keyword>
<comment type="caution">
    <text evidence="8">The sequence shown here is derived from an EMBL/GenBank/DDBJ whole genome shotgun (WGS) entry which is preliminary data.</text>
</comment>
<feature type="domain" description="PHD-type" evidence="6">
    <location>
        <begin position="198"/>
        <end position="248"/>
    </location>
</feature>
<dbReference type="InterPro" id="IPR019787">
    <property type="entry name" value="Znf_PHD-finger"/>
</dbReference>
<dbReference type="InterPro" id="IPR019786">
    <property type="entry name" value="Zinc_finger_PHD-type_CS"/>
</dbReference>
<organism evidence="8 9">
    <name type="scientific">Pararge aegeria aegeria</name>
    <dbReference type="NCBI Taxonomy" id="348720"/>
    <lineage>
        <taxon>Eukaryota</taxon>
        <taxon>Metazoa</taxon>
        <taxon>Ecdysozoa</taxon>
        <taxon>Arthropoda</taxon>
        <taxon>Hexapoda</taxon>
        <taxon>Insecta</taxon>
        <taxon>Pterygota</taxon>
        <taxon>Neoptera</taxon>
        <taxon>Endopterygota</taxon>
        <taxon>Lepidoptera</taxon>
        <taxon>Glossata</taxon>
        <taxon>Ditrysia</taxon>
        <taxon>Papilionoidea</taxon>
        <taxon>Nymphalidae</taxon>
        <taxon>Satyrinae</taxon>
        <taxon>Satyrini</taxon>
        <taxon>Parargina</taxon>
        <taxon>Pararge</taxon>
    </lineage>
</organism>
<name>A0A8S4RXE3_9NEOP</name>
<evidence type="ECO:0000256" key="5">
    <source>
        <dbReference type="SAM" id="MobiDB-lite"/>
    </source>
</evidence>
<dbReference type="InterPro" id="IPR017907">
    <property type="entry name" value="Znf_RING_CS"/>
</dbReference>
<evidence type="ECO:0000256" key="3">
    <source>
        <dbReference type="ARBA" id="ARBA00022833"/>
    </source>
</evidence>
<reference evidence="8" key="1">
    <citation type="submission" date="2022-03" db="EMBL/GenBank/DDBJ databases">
        <authorList>
            <person name="Lindestad O."/>
        </authorList>
    </citation>
    <scope>NUCLEOTIDE SEQUENCE</scope>
</reference>
<dbReference type="Pfam" id="PF13639">
    <property type="entry name" value="zf-RING_2"/>
    <property type="match status" value="1"/>
</dbReference>
<feature type="region of interest" description="Disordered" evidence="5">
    <location>
        <begin position="267"/>
        <end position="345"/>
    </location>
</feature>
<dbReference type="PANTHER" id="PTHR12618:SF20">
    <property type="entry name" value="PHD AND RING FINGER DOMAIN-CONTAINING PROTEIN 1"/>
    <property type="match status" value="1"/>
</dbReference>
<dbReference type="CDD" id="cd16635">
    <property type="entry name" value="mRING-HC-C3HC3D_PHRF1"/>
    <property type="match status" value="1"/>
</dbReference>
<dbReference type="PROSITE" id="PS00518">
    <property type="entry name" value="ZF_RING_1"/>
    <property type="match status" value="1"/>
</dbReference>
<feature type="compositionally biased region" description="Low complexity" evidence="5">
    <location>
        <begin position="104"/>
        <end position="113"/>
    </location>
</feature>
<dbReference type="SUPFAM" id="SSF57850">
    <property type="entry name" value="RING/U-box"/>
    <property type="match status" value="1"/>
</dbReference>
<dbReference type="GO" id="GO:0008270">
    <property type="term" value="F:zinc ion binding"/>
    <property type="evidence" value="ECO:0007669"/>
    <property type="project" value="UniProtKB-KW"/>
</dbReference>
<feature type="domain" description="RING-type" evidence="7">
    <location>
        <begin position="118"/>
        <end position="159"/>
    </location>
</feature>
<evidence type="ECO:0000313" key="8">
    <source>
        <dbReference type="EMBL" id="CAH2243248.1"/>
    </source>
</evidence>
<protein>
    <submittedName>
        <fullName evidence="8">Jg21424 protein</fullName>
    </submittedName>
</protein>
<dbReference type="EMBL" id="CAKXAJ010025726">
    <property type="protein sequence ID" value="CAH2243248.1"/>
    <property type="molecule type" value="Genomic_DNA"/>
</dbReference>
<sequence length="345" mass="37935">MSDDGDDYPLRPKRKIKRVVVMSSSDSDGDVDVGVAESRRKRLRIVSDEDADDSSGSSVVRAGTRRRRALANLKDSETDSDSSGWATDRSDAPGPSACTSKPTSGFSSDSSEGNSDKCTICLLRFRNQEVGTPESCEHMYCLDCITEWSKNVNTCPVDRTVFNSIVVRACAGGRVVRTQPVRVEERRPSVEMFVIEDVTVCQVCRRSDGEDSMLLCDGCDRGYHMQCLTPPLAQVPADQWFCPNCPDGDTLQNISIAAVQELLERIMQTPDPPESRPSASRRPRNVRRSPRSLNAPDEPSTSTGRRRGRFDSNRAPTTSRGSGSTPRSTSLSTSASGRRTTTRRK</sequence>
<evidence type="ECO:0000313" key="9">
    <source>
        <dbReference type="Proteomes" id="UP000838756"/>
    </source>
</evidence>
<gene>
    <name evidence="8" type="primary">jg21424</name>
    <name evidence="8" type="ORF">PAEG_LOCUS19416</name>
</gene>
<dbReference type="PANTHER" id="PTHR12618">
    <property type="entry name" value="PHD AND RING FINGER DOMAIN-CONTAINING PROTEIN 1"/>
    <property type="match status" value="1"/>
</dbReference>
<dbReference type="OrthoDB" id="1935339at2759"/>
<evidence type="ECO:0000256" key="4">
    <source>
        <dbReference type="PROSITE-ProRule" id="PRU00175"/>
    </source>
</evidence>
<dbReference type="PROSITE" id="PS50089">
    <property type="entry name" value="ZF_RING_2"/>
    <property type="match status" value="1"/>
</dbReference>
<feature type="non-terminal residue" evidence="8">
    <location>
        <position position="345"/>
    </location>
</feature>
<dbReference type="InterPro" id="IPR001841">
    <property type="entry name" value="Znf_RING"/>
</dbReference>
<keyword evidence="1" id="KW-0479">Metal-binding</keyword>
<dbReference type="InterPro" id="IPR013083">
    <property type="entry name" value="Znf_RING/FYVE/PHD"/>
</dbReference>
<keyword evidence="9" id="KW-1185">Reference proteome</keyword>
<keyword evidence="2 4" id="KW-0863">Zinc-finger</keyword>
<dbReference type="CDD" id="cd15536">
    <property type="entry name" value="PHD_PHRF1"/>
    <property type="match status" value="1"/>
</dbReference>
<dbReference type="Proteomes" id="UP000838756">
    <property type="component" value="Unassembled WGS sequence"/>
</dbReference>
<dbReference type="InterPro" id="IPR001965">
    <property type="entry name" value="Znf_PHD"/>
</dbReference>
<evidence type="ECO:0000256" key="2">
    <source>
        <dbReference type="ARBA" id="ARBA00022771"/>
    </source>
</evidence>
<evidence type="ECO:0000256" key="1">
    <source>
        <dbReference type="ARBA" id="ARBA00022723"/>
    </source>
</evidence>
<dbReference type="AlphaFoldDB" id="A0A8S4RXE3"/>
<dbReference type="PROSITE" id="PS01359">
    <property type="entry name" value="ZF_PHD_1"/>
    <property type="match status" value="1"/>
</dbReference>
<feature type="compositionally biased region" description="Basic residues" evidence="5">
    <location>
        <begin position="279"/>
        <end position="290"/>
    </location>
</feature>
<proteinExistence type="predicted"/>